<keyword evidence="10 12" id="KW-0472">Membrane</keyword>
<evidence type="ECO:0000256" key="12">
    <source>
        <dbReference type="RuleBase" id="RU361157"/>
    </source>
</evidence>
<feature type="transmembrane region" description="Helical" evidence="12">
    <location>
        <begin position="31"/>
        <end position="54"/>
    </location>
</feature>
<reference evidence="14 15" key="1">
    <citation type="submission" date="2020-04" db="EMBL/GenBank/DDBJ databases">
        <title>Zoogloea sp. G-4-1-14 isolated from soil.</title>
        <authorList>
            <person name="Dahal R.H."/>
        </authorList>
    </citation>
    <scope>NUCLEOTIDE SEQUENCE [LARGE SCALE GENOMIC DNA]</scope>
    <source>
        <strain evidence="14 15">G-4-1-14</strain>
    </source>
</reference>
<name>A0A848G7T4_9RHOO</name>
<gene>
    <name evidence="14" type="ORF">HHL15_07890</name>
</gene>
<dbReference type="EMBL" id="JABBGA010000005">
    <property type="protein sequence ID" value="NML25661.1"/>
    <property type="molecule type" value="Genomic_DNA"/>
</dbReference>
<feature type="transmembrane region" description="Helical" evidence="12">
    <location>
        <begin position="150"/>
        <end position="172"/>
    </location>
</feature>
<evidence type="ECO:0000256" key="8">
    <source>
        <dbReference type="ARBA" id="ARBA00022692"/>
    </source>
</evidence>
<dbReference type="PRINTS" id="PR00164">
    <property type="entry name" value="ABC2TRNSPORT"/>
</dbReference>
<keyword evidence="5" id="KW-0536">Nodulation</keyword>
<comment type="function">
    <text evidence="11">Part of the ABC transporter complex NodIJ involved in the export of the nodulation factors (Nod factors), the bacterial signal molecules that induce symbiosis and subsequent nodulation induction. Nod factors are LCO (lipo-chitin oligosaccharide), a modified beta-1,4-linked N-acetylglucosamine oligosaccharide. This subunit encodes the transporter.</text>
</comment>
<feature type="transmembrane region" description="Helical" evidence="12">
    <location>
        <begin position="235"/>
        <end position="256"/>
    </location>
</feature>
<organism evidence="14 15">
    <name type="scientific">Zoogloea dura</name>
    <dbReference type="NCBI Taxonomy" id="2728840"/>
    <lineage>
        <taxon>Bacteria</taxon>
        <taxon>Pseudomonadati</taxon>
        <taxon>Pseudomonadota</taxon>
        <taxon>Betaproteobacteria</taxon>
        <taxon>Rhodocyclales</taxon>
        <taxon>Zoogloeaceae</taxon>
        <taxon>Zoogloea</taxon>
    </lineage>
</organism>
<dbReference type="InterPro" id="IPR005981">
    <property type="entry name" value="ABC_transptNodJ"/>
</dbReference>
<dbReference type="PIRSF" id="PIRSF006648">
    <property type="entry name" value="DrrB"/>
    <property type="match status" value="1"/>
</dbReference>
<comment type="subunit">
    <text evidence="3">The complex is composed of two ATP-binding proteins (NodI) and two transmembrane proteins (NodJ).</text>
</comment>
<evidence type="ECO:0000256" key="6">
    <source>
        <dbReference type="ARBA" id="ARBA00022475"/>
    </source>
</evidence>
<sequence>MTATLPLLAPPRLSLRLFAVWRRNFFVWRKLALPSIVGNLADPVIYMLGLGYGLGMLVQEVEGVPYIAFLAGGTLAYSTMNSATFETLYSGFSRMHVQKTWEAIMNAPVALDDIVAAELVWAASKSCLAGTAILAVIALFGFAASPLALAAIPVVFLTGLCFAALGLIMTALAPSYDFFMYYFTLFITPMTLLSGVFFPQGQLPDGVRTVAACLPLSHAVELIRPLLLGHVPGQIGLHLGVLATITVIAFWTALILTRRRLLN</sequence>
<evidence type="ECO:0000256" key="9">
    <source>
        <dbReference type="ARBA" id="ARBA00022989"/>
    </source>
</evidence>
<evidence type="ECO:0000313" key="14">
    <source>
        <dbReference type="EMBL" id="NML25661.1"/>
    </source>
</evidence>
<feature type="transmembrane region" description="Helical" evidence="12">
    <location>
        <begin position="66"/>
        <end position="89"/>
    </location>
</feature>
<comment type="caution">
    <text evidence="14">The sequence shown here is derived from an EMBL/GenBank/DDBJ whole genome shotgun (WGS) entry which is preliminary data.</text>
</comment>
<evidence type="ECO:0000256" key="4">
    <source>
        <dbReference type="ARBA" id="ARBA00022448"/>
    </source>
</evidence>
<protein>
    <recommendedName>
        <fullName evidence="12">Transport permease protein</fullName>
    </recommendedName>
</protein>
<dbReference type="GO" id="GO:0043190">
    <property type="term" value="C:ATP-binding cassette (ABC) transporter complex"/>
    <property type="evidence" value="ECO:0007669"/>
    <property type="project" value="InterPro"/>
</dbReference>
<dbReference type="InterPro" id="IPR013525">
    <property type="entry name" value="ABC2_TM"/>
</dbReference>
<accession>A0A848G7T4</accession>
<keyword evidence="9 12" id="KW-1133">Transmembrane helix</keyword>
<evidence type="ECO:0000256" key="7">
    <source>
        <dbReference type="ARBA" id="ARBA00022519"/>
    </source>
</evidence>
<dbReference type="InterPro" id="IPR000412">
    <property type="entry name" value="ABC_2_transport"/>
</dbReference>
<dbReference type="Pfam" id="PF01061">
    <property type="entry name" value="ABC2_membrane"/>
    <property type="match status" value="1"/>
</dbReference>
<dbReference type="InterPro" id="IPR047817">
    <property type="entry name" value="ABC2_TM_bact-type"/>
</dbReference>
<dbReference type="PROSITE" id="PS51012">
    <property type="entry name" value="ABC_TM2"/>
    <property type="match status" value="1"/>
</dbReference>
<dbReference type="RefSeq" id="WP_169145309.1">
    <property type="nucleotide sequence ID" value="NZ_JABBGA010000005.1"/>
</dbReference>
<proteinExistence type="inferred from homology"/>
<keyword evidence="6 12" id="KW-1003">Cell membrane</keyword>
<dbReference type="PANTHER" id="PTHR43229">
    <property type="entry name" value="NODULATION PROTEIN J"/>
    <property type="match status" value="1"/>
</dbReference>
<comment type="similarity">
    <text evidence="2">Belongs to the ABC-2 integral membrane protein family. Lipooligosaccharide exporter (TC 3.A.1.102) subfamily.</text>
</comment>
<feature type="transmembrane region" description="Helical" evidence="12">
    <location>
        <begin position="179"/>
        <end position="198"/>
    </location>
</feature>
<keyword evidence="4 12" id="KW-0813">Transport</keyword>
<comment type="subcellular location">
    <subcellularLocation>
        <location evidence="1 12">Cell inner membrane</location>
        <topology evidence="1 12">Multi-pass membrane protein</topology>
    </subcellularLocation>
</comment>
<evidence type="ECO:0000256" key="10">
    <source>
        <dbReference type="ARBA" id="ARBA00023136"/>
    </source>
</evidence>
<evidence type="ECO:0000259" key="13">
    <source>
        <dbReference type="PROSITE" id="PS51012"/>
    </source>
</evidence>
<evidence type="ECO:0000256" key="11">
    <source>
        <dbReference type="ARBA" id="ARBA00025119"/>
    </source>
</evidence>
<dbReference type="PANTHER" id="PTHR43229:SF2">
    <property type="entry name" value="NODULATION PROTEIN J"/>
    <property type="match status" value="1"/>
</dbReference>
<keyword evidence="7" id="KW-0997">Cell inner membrane</keyword>
<evidence type="ECO:0000256" key="5">
    <source>
        <dbReference type="ARBA" id="ARBA00022458"/>
    </source>
</evidence>
<keyword evidence="8 12" id="KW-0812">Transmembrane</keyword>
<dbReference type="NCBIfam" id="TIGR01291">
    <property type="entry name" value="nodJ"/>
    <property type="match status" value="1"/>
</dbReference>
<evidence type="ECO:0000256" key="3">
    <source>
        <dbReference type="ARBA" id="ARBA00011350"/>
    </source>
</evidence>
<feature type="domain" description="ABC transmembrane type-2" evidence="13">
    <location>
        <begin position="34"/>
        <end position="260"/>
    </location>
</feature>
<evidence type="ECO:0000313" key="15">
    <source>
        <dbReference type="Proteomes" id="UP000580043"/>
    </source>
</evidence>
<dbReference type="GO" id="GO:0015772">
    <property type="term" value="P:oligosaccharide transport"/>
    <property type="evidence" value="ECO:0007669"/>
    <property type="project" value="InterPro"/>
</dbReference>
<dbReference type="Proteomes" id="UP000580043">
    <property type="component" value="Unassembled WGS sequence"/>
</dbReference>
<evidence type="ECO:0000256" key="2">
    <source>
        <dbReference type="ARBA" id="ARBA00008394"/>
    </source>
</evidence>
<dbReference type="GO" id="GO:0140359">
    <property type="term" value="F:ABC-type transporter activity"/>
    <property type="evidence" value="ECO:0007669"/>
    <property type="project" value="InterPro"/>
</dbReference>
<dbReference type="AlphaFoldDB" id="A0A848G7T4"/>
<feature type="transmembrane region" description="Helical" evidence="12">
    <location>
        <begin position="127"/>
        <end position="144"/>
    </location>
</feature>
<dbReference type="InterPro" id="IPR051784">
    <property type="entry name" value="Nod_factor_ABC_transporter"/>
</dbReference>
<keyword evidence="15" id="KW-1185">Reference proteome</keyword>
<evidence type="ECO:0000256" key="1">
    <source>
        <dbReference type="ARBA" id="ARBA00004429"/>
    </source>
</evidence>